<comment type="subcellular location">
    <subcellularLocation>
        <location evidence="1">Membrane</location>
        <topology evidence="1">Multi-pass membrane protein</topology>
    </subcellularLocation>
</comment>
<name>A0A8H3BVX1_9AGAM</name>
<dbReference type="Proteomes" id="UP000663853">
    <property type="component" value="Unassembled WGS sequence"/>
</dbReference>
<organism evidence="8 9">
    <name type="scientific">Rhizoctonia solani</name>
    <dbReference type="NCBI Taxonomy" id="456999"/>
    <lineage>
        <taxon>Eukaryota</taxon>
        <taxon>Fungi</taxon>
        <taxon>Dikarya</taxon>
        <taxon>Basidiomycota</taxon>
        <taxon>Agaricomycotina</taxon>
        <taxon>Agaricomycetes</taxon>
        <taxon>Cantharellales</taxon>
        <taxon>Ceratobasidiaceae</taxon>
        <taxon>Rhizoctonia</taxon>
    </lineage>
</organism>
<evidence type="ECO:0000313" key="9">
    <source>
        <dbReference type="Proteomes" id="UP000663853"/>
    </source>
</evidence>
<dbReference type="PANTHER" id="PTHR30028:SF0">
    <property type="entry name" value="PROTEIN ALUMINUM SENSITIVE 3"/>
    <property type="match status" value="1"/>
</dbReference>
<dbReference type="PANTHER" id="PTHR30028">
    <property type="entry name" value="UPF0014 INNER MEMBRANE PROTEIN YBBM-RELATED"/>
    <property type="match status" value="1"/>
</dbReference>
<dbReference type="InterPro" id="IPR005226">
    <property type="entry name" value="UPF0014_fam"/>
</dbReference>
<evidence type="ECO:0000256" key="2">
    <source>
        <dbReference type="ARBA" id="ARBA00005268"/>
    </source>
</evidence>
<sequence length="313" mass="33270">MSAGQNTHLTWLNVGIGFSFVAADAVVSYGLGLGVGNDLVVAAARCVLQLALMSMILGSVFETSSPWAVGGISCLLLVLGSFETVANKSKYRFSGMFPSTFVAMAISTIPVSIIGTRFAMSETEFWAAEKYIPILGMLCGSTISGIVVATTSVLKELHENRDKVETYLAFGASRYEACKPIATSALRLALTPTINQMSVIGLISIPGMMTGAILGGASVDQAAKLQMVIMFMINACTTLASIVGMFAALYRAVDDCARIRSDRIFSEKFILWRARDRAINGVVDAGKAGYQKLRRSSHHSSANGNGERAPLLG</sequence>
<comment type="similarity">
    <text evidence="2">Belongs to the UPF0014 family.</text>
</comment>
<gene>
    <name evidence="8" type="ORF">RDB_LOCUS71560</name>
</gene>
<proteinExistence type="inferred from homology"/>
<evidence type="ECO:0000256" key="4">
    <source>
        <dbReference type="ARBA" id="ARBA00022989"/>
    </source>
</evidence>
<feature type="transmembrane region" description="Helical" evidence="7">
    <location>
        <begin position="131"/>
        <end position="154"/>
    </location>
</feature>
<feature type="transmembrane region" description="Helical" evidence="7">
    <location>
        <begin position="67"/>
        <end position="85"/>
    </location>
</feature>
<protein>
    <submittedName>
        <fullName evidence="8">Uncharacterized protein</fullName>
    </submittedName>
</protein>
<feature type="region of interest" description="Disordered" evidence="6">
    <location>
        <begin position="293"/>
        <end position="313"/>
    </location>
</feature>
<dbReference type="GO" id="GO:0005886">
    <property type="term" value="C:plasma membrane"/>
    <property type="evidence" value="ECO:0007669"/>
    <property type="project" value="TreeGrafter"/>
</dbReference>
<feature type="transmembrane region" description="Helical" evidence="7">
    <location>
        <begin position="225"/>
        <end position="250"/>
    </location>
</feature>
<evidence type="ECO:0000256" key="7">
    <source>
        <dbReference type="SAM" id="Phobius"/>
    </source>
</evidence>
<feature type="transmembrane region" description="Helical" evidence="7">
    <location>
        <begin position="12"/>
        <end position="32"/>
    </location>
</feature>
<evidence type="ECO:0000313" key="8">
    <source>
        <dbReference type="EMBL" id="CAE6468578.1"/>
    </source>
</evidence>
<feature type="transmembrane region" description="Helical" evidence="7">
    <location>
        <begin position="97"/>
        <end position="119"/>
    </location>
</feature>
<dbReference type="Pfam" id="PF03649">
    <property type="entry name" value="UPF0014"/>
    <property type="match status" value="1"/>
</dbReference>
<keyword evidence="5 7" id="KW-0472">Membrane</keyword>
<keyword evidence="3 7" id="KW-0812">Transmembrane</keyword>
<accession>A0A8H3BVX1</accession>
<feature type="transmembrane region" description="Helical" evidence="7">
    <location>
        <begin position="197"/>
        <end position="219"/>
    </location>
</feature>
<dbReference type="EMBL" id="CAJMXA010001732">
    <property type="protein sequence ID" value="CAE6468578.1"/>
    <property type="molecule type" value="Genomic_DNA"/>
</dbReference>
<comment type="caution">
    <text evidence="8">The sequence shown here is derived from an EMBL/GenBank/DDBJ whole genome shotgun (WGS) entry which is preliminary data.</text>
</comment>
<evidence type="ECO:0000256" key="3">
    <source>
        <dbReference type="ARBA" id="ARBA00022692"/>
    </source>
</evidence>
<evidence type="ECO:0000256" key="6">
    <source>
        <dbReference type="SAM" id="MobiDB-lite"/>
    </source>
</evidence>
<reference evidence="8" key="1">
    <citation type="submission" date="2021-01" db="EMBL/GenBank/DDBJ databases">
        <authorList>
            <person name="Kaushik A."/>
        </authorList>
    </citation>
    <scope>NUCLEOTIDE SEQUENCE</scope>
    <source>
        <strain evidence="8">AG6-10EEA</strain>
    </source>
</reference>
<evidence type="ECO:0000256" key="5">
    <source>
        <dbReference type="ARBA" id="ARBA00023136"/>
    </source>
</evidence>
<feature type="transmembrane region" description="Helical" evidence="7">
    <location>
        <begin position="39"/>
        <end position="61"/>
    </location>
</feature>
<dbReference type="AlphaFoldDB" id="A0A8H3BVX1"/>
<keyword evidence="4 7" id="KW-1133">Transmembrane helix</keyword>
<evidence type="ECO:0000256" key="1">
    <source>
        <dbReference type="ARBA" id="ARBA00004141"/>
    </source>
</evidence>